<feature type="compositionally biased region" description="Polar residues" evidence="1">
    <location>
        <begin position="78"/>
        <end position="87"/>
    </location>
</feature>
<feature type="domain" description="Zinc-ribbon" evidence="3">
    <location>
        <begin position="95"/>
        <end position="117"/>
    </location>
</feature>
<sequence length="346" mass="36893">MSNLCPECNSPISDGVPTCPNCGFPLAEGKTKQLKAEAVEEFEASPATVANDGDDNGDDKIEGASLDVPALSDGGAASSGQPESNSATEEKPVGFCPKCGNPVNADQAYCGNCGFKLIEKRQAVDEHKHLKKDISLKVPRLPKGALKIALAACAVAIVAIFVVPALTVSTDDLLMKGDFEGAYAKASGDKAKADILALNHIATLCPDVIDGLKDGDSFELRQAWYDPAECEIVLKVSGANSMGGTVSNYWYYTFDEDEGTFSLYTTVSDLEEEEIYEYADEWDEKLEKALNNVAKGDIGEIISDDELELPKGHIKAINALFEEDKLDDVALIDAATKLAPKGETDA</sequence>
<feature type="region of interest" description="Disordered" evidence="1">
    <location>
        <begin position="37"/>
        <end position="91"/>
    </location>
</feature>
<reference evidence="4" key="1">
    <citation type="submission" date="2021-02" db="EMBL/GenBank/DDBJ databases">
        <title>Infant gut strain persistence is associated with maternal origin, phylogeny, and functional potential including surface adhesion and iron acquisition.</title>
        <authorList>
            <person name="Lou Y.C."/>
        </authorList>
    </citation>
    <scope>NUCLEOTIDE SEQUENCE</scope>
    <source>
        <strain evidence="4">L3_128_245G1_dasL3_128_245G1_concoct_49</strain>
    </source>
</reference>
<dbReference type="EMBL" id="JAGZJA010000003">
    <property type="protein sequence ID" value="MBS5146801.1"/>
    <property type="molecule type" value="Genomic_DNA"/>
</dbReference>
<evidence type="ECO:0000256" key="2">
    <source>
        <dbReference type="SAM" id="Phobius"/>
    </source>
</evidence>
<dbReference type="InterPro" id="IPR026870">
    <property type="entry name" value="Zinc_ribbon_dom"/>
</dbReference>
<evidence type="ECO:0000259" key="3">
    <source>
        <dbReference type="Pfam" id="PF13240"/>
    </source>
</evidence>
<protein>
    <submittedName>
        <fullName evidence="4">Zinc ribbon domain-containing protein</fullName>
    </submittedName>
</protein>
<proteinExistence type="predicted"/>
<name>A0A943GPS5_9ACTN</name>
<comment type="caution">
    <text evidence="4">The sequence shown here is derived from an EMBL/GenBank/DDBJ whole genome shotgun (WGS) entry which is preliminary data.</text>
</comment>
<keyword evidence="2" id="KW-0812">Transmembrane</keyword>
<gene>
    <name evidence="4" type="ORF">KHY67_03760</name>
</gene>
<dbReference type="AlphaFoldDB" id="A0A943GPS5"/>
<evidence type="ECO:0000313" key="5">
    <source>
        <dbReference type="Proteomes" id="UP000738879"/>
    </source>
</evidence>
<dbReference type="Pfam" id="PF13240">
    <property type="entry name" value="Zn_Ribbon_1"/>
    <property type="match status" value="2"/>
</dbReference>
<feature type="domain" description="Zinc-ribbon" evidence="3">
    <location>
        <begin position="5"/>
        <end position="26"/>
    </location>
</feature>
<keyword evidence="2" id="KW-0472">Membrane</keyword>
<feature type="transmembrane region" description="Helical" evidence="2">
    <location>
        <begin position="145"/>
        <end position="166"/>
    </location>
</feature>
<accession>A0A943GPS5</accession>
<keyword evidence="2" id="KW-1133">Transmembrane helix</keyword>
<organism evidence="4 5">
    <name type="scientific">Collinsella intestinalis</name>
    <dbReference type="NCBI Taxonomy" id="147207"/>
    <lineage>
        <taxon>Bacteria</taxon>
        <taxon>Bacillati</taxon>
        <taxon>Actinomycetota</taxon>
        <taxon>Coriobacteriia</taxon>
        <taxon>Coriobacteriales</taxon>
        <taxon>Coriobacteriaceae</taxon>
        <taxon>Collinsella</taxon>
    </lineage>
</organism>
<dbReference type="Proteomes" id="UP000738879">
    <property type="component" value="Unassembled WGS sequence"/>
</dbReference>
<evidence type="ECO:0000313" key="4">
    <source>
        <dbReference type="EMBL" id="MBS5146801.1"/>
    </source>
</evidence>
<evidence type="ECO:0000256" key="1">
    <source>
        <dbReference type="SAM" id="MobiDB-lite"/>
    </source>
</evidence>